<organism evidence="2 3">
    <name type="scientific">Moraxella nonliquefaciens</name>
    <dbReference type="NCBI Taxonomy" id="478"/>
    <lineage>
        <taxon>Bacteria</taxon>
        <taxon>Pseudomonadati</taxon>
        <taxon>Pseudomonadota</taxon>
        <taxon>Gammaproteobacteria</taxon>
        <taxon>Moraxellales</taxon>
        <taxon>Moraxellaceae</taxon>
        <taxon>Moraxella</taxon>
    </lineage>
</organism>
<dbReference type="InterPro" id="IPR052919">
    <property type="entry name" value="TA_system_RNase"/>
</dbReference>
<dbReference type="InterPro" id="IPR002716">
    <property type="entry name" value="PIN_dom"/>
</dbReference>
<dbReference type="CDD" id="cd09872">
    <property type="entry name" value="PIN_Sll0205-like"/>
    <property type="match status" value="1"/>
</dbReference>
<protein>
    <recommendedName>
        <fullName evidence="1">PIN domain-containing protein</fullName>
    </recommendedName>
</protein>
<comment type="caution">
    <text evidence="2">The sequence shown here is derived from an EMBL/GenBank/DDBJ whole genome shotgun (WGS) entry which is preliminary data.</text>
</comment>
<feature type="domain" description="PIN" evidence="1">
    <location>
        <begin position="5"/>
        <end position="122"/>
    </location>
</feature>
<dbReference type="PANTHER" id="PTHR36173:SF1">
    <property type="entry name" value="RIBONUCLEASE VAPC22"/>
    <property type="match status" value="1"/>
</dbReference>
<dbReference type="Pfam" id="PF01850">
    <property type="entry name" value="PIN"/>
    <property type="match status" value="1"/>
</dbReference>
<dbReference type="OrthoDB" id="9798990at2"/>
<dbReference type="InterPro" id="IPR041705">
    <property type="entry name" value="PIN_Sll0205"/>
</dbReference>
<sequence length="133" mass="15564">MNSLLLDTHILLWYVNEPDLLSDKIKQAIDTYDKVYVSAISCFEINWLVRHNRVVLPNGFNYTAWITRIQELTDIEFLNITPEIASLSVELFEHHKDPWDRLIIATALIHDCHLASVDTKFPLYQELNNKLIN</sequence>
<dbReference type="PANTHER" id="PTHR36173">
    <property type="entry name" value="RIBONUCLEASE VAPC16-RELATED"/>
    <property type="match status" value="1"/>
</dbReference>
<dbReference type="RefSeq" id="WP_066894024.1">
    <property type="nucleotide sequence ID" value="NZ_LZDN01000041.1"/>
</dbReference>
<reference evidence="2 3" key="1">
    <citation type="submission" date="2016-06" db="EMBL/GenBank/DDBJ databases">
        <title>Draft genome of Moraxella nonliquefaciens CCUG 60284.</title>
        <authorList>
            <person name="Salva-Serra F."/>
            <person name="Engstrom-Jakobsson H."/>
            <person name="Thorell K."/>
            <person name="Gonzales-Siles L."/>
            <person name="Karlsson R."/>
            <person name="Boulund F."/>
            <person name="Engstrand L."/>
            <person name="Kristiansson E."/>
            <person name="Moore E."/>
        </authorList>
    </citation>
    <scope>NUCLEOTIDE SEQUENCE [LARGE SCALE GENOMIC DNA]</scope>
    <source>
        <strain evidence="2 3">CCUG 60284</strain>
    </source>
</reference>
<evidence type="ECO:0000259" key="1">
    <source>
        <dbReference type="Pfam" id="PF01850"/>
    </source>
</evidence>
<dbReference type="SUPFAM" id="SSF88723">
    <property type="entry name" value="PIN domain-like"/>
    <property type="match status" value="1"/>
</dbReference>
<dbReference type="EMBL" id="LZDN01000041">
    <property type="protein sequence ID" value="OBX48798.1"/>
    <property type="molecule type" value="Genomic_DNA"/>
</dbReference>
<dbReference type="Gene3D" id="3.40.50.1010">
    <property type="entry name" value="5'-nuclease"/>
    <property type="match status" value="1"/>
</dbReference>
<name>A0A1B8PHX1_MORNO</name>
<evidence type="ECO:0000313" key="3">
    <source>
        <dbReference type="Proteomes" id="UP000092671"/>
    </source>
</evidence>
<proteinExistence type="predicted"/>
<evidence type="ECO:0000313" key="2">
    <source>
        <dbReference type="EMBL" id="OBX48798.1"/>
    </source>
</evidence>
<gene>
    <name evidence="2" type="ORF">A9Z60_04545</name>
</gene>
<dbReference type="InterPro" id="IPR029060">
    <property type="entry name" value="PIN-like_dom_sf"/>
</dbReference>
<dbReference type="Proteomes" id="UP000092671">
    <property type="component" value="Unassembled WGS sequence"/>
</dbReference>
<accession>A0A1B8PHX1</accession>
<dbReference type="AlphaFoldDB" id="A0A1B8PHX1"/>